<protein>
    <submittedName>
        <fullName evidence="1">Uncharacterized protein</fullName>
    </submittedName>
</protein>
<keyword evidence="2" id="KW-1185">Reference proteome</keyword>
<dbReference type="RefSeq" id="WP_379766626.1">
    <property type="nucleotide sequence ID" value="NZ_JBHSMZ010000001.1"/>
</dbReference>
<name>A0ABW0RRE4_9BURK</name>
<accession>A0ABW0RRE4</accession>
<dbReference type="Proteomes" id="UP001596086">
    <property type="component" value="Unassembled WGS sequence"/>
</dbReference>
<evidence type="ECO:0000313" key="1">
    <source>
        <dbReference type="EMBL" id="MFC5547409.1"/>
    </source>
</evidence>
<reference evidence="2" key="1">
    <citation type="journal article" date="2019" name="Int. J. Syst. Evol. Microbiol.">
        <title>The Global Catalogue of Microorganisms (GCM) 10K type strain sequencing project: providing services to taxonomists for standard genome sequencing and annotation.</title>
        <authorList>
            <consortium name="The Broad Institute Genomics Platform"/>
            <consortium name="The Broad Institute Genome Sequencing Center for Infectious Disease"/>
            <person name="Wu L."/>
            <person name="Ma J."/>
        </authorList>
    </citation>
    <scope>NUCLEOTIDE SEQUENCE [LARGE SCALE GENOMIC DNA]</scope>
    <source>
        <strain evidence="2">CGMCC 4.5798</strain>
    </source>
</reference>
<dbReference type="EMBL" id="JBHSMZ010000001">
    <property type="protein sequence ID" value="MFC5547409.1"/>
    <property type="molecule type" value="Genomic_DNA"/>
</dbReference>
<gene>
    <name evidence="1" type="ORF">ACFPO9_02630</name>
</gene>
<comment type="caution">
    <text evidence="1">The sequence shown here is derived from an EMBL/GenBank/DDBJ whole genome shotgun (WGS) entry which is preliminary data.</text>
</comment>
<sequence>MRLGFFKRAAPAVDACELGRTVVALTLPAGGAPPPGCQAVVVGADGRTRRLQAARRIEAREGETAYVFHPGPYTADLQPFETAPEIGLRTSFAIDAPDPQASQQRFDLYLSSEVPGRLELAALVTAIEAALRHELALGGLELPPCTTLDEWNAFRQGLNQLLYMRFGVTVDDCVPVDLGDTLDFARELSARALAVAEAPPASVDARPAAAGYVDPALEDARALRRLFLELPCLMCGLRLAAMPAAQEQFHRQQALLQRLDLVSVGVNAMPALALAAPGQALPADEQLRRARHSRRACVSLGEAWALLARLRQAGEAALPQLYGEAERIVANLEADCAGRRSVSSDEETP</sequence>
<organism evidence="1 2">
    <name type="scientific">Massilia aerilata</name>
    <dbReference type="NCBI Taxonomy" id="453817"/>
    <lineage>
        <taxon>Bacteria</taxon>
        <taxon>Pseudomonadati</taxon>
        <taxon>Pseudomonadota</taxon>
        <taxon>Betaproteobacteria</taxon>
        <taxon>Burkholderiales</taxon>
        <taxon>Oxalobacteraceae</taxon>
        <taxon>Telluria group</taxon>
        <taxon>Massilia</taxon>
    </lineage>
</organism>
<proteinExistence type="predicted"/>
<evidence type="ECO:0000313" key="2">
    <source>
        <dbReference type="Proteomes" id="UP001596086"/>
    </source>
</evidence>